<organism evidence="1 2">
    <name type="scientific">Spirilliplanes yamanashiensis</name>
    <dbReference type="NCBI Taxonomy" id="42233"/>
    <lineage>
        <taxon>Bacteria</taxon>
        <taxon>Bacillati</taxon>
        <taxon>Actinomycetota</taxon>
        <taxon>Actinomycetes</taxon>
        <taxon>Micromonosporales</taxon>
        <taxon>Micromonosporaceae</taxon>
        <taxon>Spirilliplanes</taxon>
    </lineage>
</organism>
<reference evidence="1" key="1">
    <citation type="submission" date="2021-01" db="EMBL/GenBank/DDBJ databases">
        <title>Whole genome shotgun sequence of Spirilliplanes yamanashiensis NBRC 15828.</title>
        <authorList>
            <person name="Komaki H."/>
            <person name="Tamura T."/>
        </authorList>
    </citation>
    <scope>NUCLEOTIDE SEQUENCE</scope>
    <source>
        <strain evidence="1">NBRC 15828</strain>
    </source>
</reference>
<gene>
    <name evidence="1" type="ORF">Sya03_57870</name>
</gene>
<evidence type="ECO:0000313" key="2">
    <source>
        <dbReference type="Proteomes" id="UP000652013"/>
    </source>
</evidence>
<proteinExistence type="predicted"/>
<sequence length="188" mass="20083">MNKANYSERLAPAGLIFLGLMGRESPLVPPTLAALAPGYPPESGAWPRAVVGTDVPDFIAIANAGWFEISLRGGLVVDDREFLVAVEISEGDWWWAHVKLAECWDMMGAGSAAALGTGFGVPDFAMLSLAGDVIVCGTAGGDMIGAVVVNKFHDLTGLRELADWKAGWPGTPQQERHAARRWLESIDH</sequence>
<dbReference type="Proteomes" id="UP000652013">
    <property type="component" value="Unassembled WGS sequence"/>
</dbReference>
<comment type="caution">
    <text evidence="1">The sequence shown here is derived from an EMBL/GenBank/DDBJ whole genome shotgun (WGS) entry which is preliminary data.</text>
</comment>
<name>A0A8J4DMR3_9ACTN</name>
<dbReference type="RefSeq" id="WP_203941615.1">
    <property type="nucleotide sequence ID" value="NZ_BAAAGJ010000015.1"/>
</dbReference>
<protein>
    <submittedName>
        <fullName evidence="1">Uncharacterized protein</fullName>
    </submittedName>
</protein>
<accession>A0A8J4DMR3</accession>
<dbReference type="EMBL" id="BOOY01000042">
    <property type="protein sequence ID" value="GIJ06435.1"/>
    <property type="molecule type" value="Genomic_DNA"/>
</dbReference>
<keyword evidence="2" id="KW-1185">Reference proteome</keyword>
<evidence type="ECO:0000313" key="1">
    <source>
        <dbReference type="EMBL" id="GIJ06435.1"/>
    </source>
</evidence>
<dbReference type="AlphaFoldDB" id="A0A8J4DMR3"/>